<feature type="non-terminal residue" evidence="3">
    <location>
        <position position="1"/>
    </location>
</feature>
<feature type="coiled-coil region" evidence="1">
    <location>
        <begin position="180"/>
        <end position="207"/>
    </location>
</feature>
<keyword evidence="4" id="KW-1185">Reference proteome</keyword>
<comment type="caution">
    <text evidence="3">The sequence shown here is derived from an EMBL/GenBank/DDBJ whole genome shotgun (WGS) entry which is preliminary data.</text>
</comment>
<accession>A0A1D2NDH6</accession>
<dbReference type="Proteomes" id="UP000094527">
    <property type="component" value="Unassembled WGS sequence"/>
</dbReference>
<evidence type="ECO:0000313" key="3">
    <source>
        <dbReference type="EMBL" id="ODN03145.1"/>
    </source>
</evidence>
<evidence type="ECO:0000256" key="2">
    <source>
        <dbReference type="SAM" id="MobiDB-lite"/>
    </source>
</evidence>
<keyword evidence="1" id="KW-0175">Coiled coil</keyword>
<proteinExistence type="predicted"/>
<protein>
    <submittedName>
        <fullName evidence="3">Uncharacterized protein</fullName>
    </submittedName>
</protein>
<evidence type="ECO:0000313" key="4">
    <source>
        <dbReference type="Proteomes" id="UP000094527"/>
    </source>
</evidence>
<dbReference type="AlphaFoldDB" id="A0A1D2NDH6"/>
<reference evidence="3 4" key="1">
    <citation type="journal article" date="2016" name="Genome Biol. Evol.">
        <title>Gene Family Evolution Reflects Adaptation to Soil Environmental Stressors in the Genome of the Collembolan Orchesella cincta.</title>
        <authorList>
            <person name="Faddeeva-Vakhrusheva A."/>
            <person name="Derks M.F."/>
            <person name="Anvar S.Y."/>
            <person name="Agamennone V."/>
            <person name="Suring W."/>
            <person name="Smit S."/>
            <person name="van Straalen N.M."/>
            <person name="Roelofs D."/>
        </authorList>
    </citation>
    <scope>NUCLEOTIDE SEQUENCE [LARGE SCALE GENOMIC DNA]</scope>
    <source>
        <tissue evidence="3">Mixed pool</tissue>
    </source>
</reference>
<sequence length="217" mass="25304">SPKYKPMTQVMNATLGTKKGKISMLIRKPQQFRVPVVPRDLLMSRLGGQDCFQNHDHIPTTTEIESKIVENVEAIVVSRSNFSVSKSTVATFPIKKYPGYRKKISSKQKKAKKQKDCKTNSSIDNATDTEFDQEKWEKVKQRYLQPSIFAKLPDEDEDLEARKRHFDEKIHGVKIFRMGAEEYKRKINESRQQLKSKKRKREIYTANLIQSWLKEAL</sequence>
<name>A0A1D2NDH6_ORCCI</name>
<evidence type="ECO:0000256" key="1">
    <source>
        <dbReference type="SAM" id="Coils"/>
    </source>
</evidence>
<feature type="region of interest" description="Disordered" evidence="2">
    <location>
        <begin position="103"/>
        <end position="124"/>
    </location>
</feature>
<organism evidence="3 4">
    <name type="scientific">Orchesella cincta</name>
    <name type="common">Springtail</name>
    <name type="synonym">Podura cincta</name>
    <dbReference type="NCBI Taxonomy" id="48709"/>
    <lineage>
        <taxon>Eukaryota</taxon>
        <taxon>Metazoa</taxon>
        <taxon>Ecdysozoa</taxon>
        <taxon>Arthropoda</taxon>
        <taxon>Hexapoda</taxon>
        <taxon>Collembola</taxon>
        <taxon>Entomobryomorpha</taxon>
        <taxon>Entomobryoidea</taxon>
        <taxon>Orchesellidae</taxon>
        <taxon>Orchesellinae</taxon>
        <taxon>Orchesella</taxon>
    </lineage>
</organism>
<dbReference type="EMBL" id="LJIJ01000086">
    <property type="protein sequence ID" value="ODN03145.1"/>
    <property type="molecule type" value="Genomic_DNA"/>
</dbReference>
<feature type="compositionally biased region" description="Basic residues" evidence="2">
    <location>
        <begin position="103"/>
        <end position="115"/>
    </location>
</feature>
<gene>
    <name evidence="3" type="ORF">Ocin01_03568</name>
</gene>